<evidence type="ECO:0000313" key="2">
    <source>
        <dbReference type="EMBL" id="GET47096.1"/>
    </source>
</evidence>
<reference evidence="3" key="1">
    <citation type="journal article" date="2020" name="Int. J. Syst. Evol. Microbiol.">
        <title>Capnocytophaga felis sp. nov. isolated from the feline oral cavity.</title>
        <authorList>
            <person name="Suzuki M."/>
            <person name="Umeda K."/>
            <person name="Kimura M."/>
            <person name="Imaoka K."/>
            <person name="Morikawa S."/>
            <person name="Maeda K."/>
        </authorList>
    </citation>
    <scope>NUCLEOTIDE SEQUENCE [LARGE SCALE GENOMIC DNA]</scope>
    <source>
        <strain evidence="3">KC07070</strain>
    </source>
</reference>
<dbReference type="InterPro" id="IPR016047">
    <property type="entry name" value="M23ase_b-sheet_dom"/>
</dbReference>
<feature type="domain" description="M23ase beta-sheet core" evidence="1">
    <location>
        <begin position="180"/>
        <end position="242"/>
    </location>
</feature>
<dbReference type="InterPro" id="IPR011055">
    <property type="entry name" value="Dup_hybrid_motif"/>
</dbReference>
<dbReference type="Pfam" id="PF01551">
    <property type="entry name" value="Peptidase_M23"/>
    <property type="match status" value="1"/>
</dbReference>
<organism evidence="2 3">
    <name type="scientific">Capnocytophaga felis</name>
    <dbReference type="NCBI Taxonomy" id="2267611"/>
    <lineage>
        <taxon>Bacteria</taxon>
        <taxon>Pseudomonadati</taxon>
        <taxon>Bacteroidota</taxon>
        <taxon>Flavobacteriia</taxon>
        <taxon>Flavobacteriales</taxon>
        <taxon>Flavobacteriaceae</taxon>
        <taxon>Capnocytophaga</taxon>
    </lineage>
</organism>
<dbReference type="AlphaFoldDB" id="A0A5M4BDD0"/>
<evidence type="ECO:0000259" key="1">
    <source>
        <dbReference type="Pfam" id="PF01551"/>
    </source>
</evidence>
<dbReference type="GO" id="GO:0004222">
    <property type="term" value="F:metalloendopeptidase activity"/>
    <property type="evidence" value="ECO:0007669"/>
    <property type="project" value="TreeGrafter"/>
</dbReference>
<gene>
    <name evidence="2" type="ORF">RCZ01_23980</name>
</gene>
<sequence length="305" mass="35791">MVCKHQSEWSYKWAKIEEDAKKFFKYHYPDAEDDKIQERLDEIKAKHNALYDFWDKLNFKTDTFWYFEPFAWVEQMKRVFGVSQWHDPVDNPICTLYMQRGGGGKFGKHWGLFGKTRNGSKHLGLDLFATTGTPIYACVDAIVYNRRWHGGYRNTLTLKVKDVQSFLCHKQNYKLQYEKSGEMEKGVSWSEEGDIFLFYAHLDSVKEFNFGEEVKCGDVLGTTGRSGVEAGTCAPHLHFEILCQYKMKVGTKYRINPAFFVKYKGFKEQSEEEKEKQLDEKNRGQLKEIYGQEKLKFANIKGFIK</sequence>
<keyword evidence="3" id="KW-1185">Reference proteome</keyword>
<name>A0A5M4BDD0_9FLAO</name>
<dbReference type="Proteomes" id="UP000398217">
    <property type="component" value="Unassembled WGS sequence"/>
</dbReference>
<proteinExistence type="predicted"/>
<dbReference type="SUPFAM" id="SSF51261">
    <property type="entry name" value="Duplicated hybrid motif"/>
    <property type="match status" value="2"/>
</dbReference>
<comment type="caution">
    <text evidence="2">The sequence shown here is derived from an EMBL/GenBank/DDBJ whole genome shotgun (WGS) entry which is preliminary data.</text>
</comment>
<dbReference type="EMBL" id="BLBC01000024">
    <property type="protein sequence ID" value="GET47096.1"/>
    <property type="molecule type" value="Genomic_DNA"/>
</dbReference>
<dbReference type="PANTHER" id="PTHR21666:SF270">
    <property type="entry name" value="MUREIN HYDROLASE ACTIVATOR ENVC"/>
    <property type="match status" value="1"/>
</dbReference>
<accession>A0A5M4BDD0</accession>
<dbReference type="OrthoDB" id="961266at2"/>
<dbReference type="RefSeq" id="WP_155285706.1">
    <property type="nucleotide sequence ID" value="NZ_BLBC01000024.1"/>
</dbReference>
<protein>
    <recommendedName>
        <fullName evidence="1">M23ase beta-sheet core domain-containing protein</fullName>
    </recommendedName>
</protein>
<dbReference type="Gene3D" id="2.70.70.10">
    <property type="entry name" value="Glucose Permease (Domain IIA)"/>
    <property type="match status" value="1"/>
</dbReference>
<dbReference type="InterPro" id="IPR050570">
    <property type="entry name" value="Cell_wall_metabolism_enzyme"/>
</dbReference>
<dbReference type="CDD" id="cd12797">
    <property type="entry name" value="M23_peptidase"/>
    <property type="match status" value="1"/>
</dbReference>
<evidence type="ECO:0000313" key="3">
    <source>
        <dbReference type="Proteomes" id="UP000398217"/>
    </source>
</evidence>
<dbReference type="PANTHER" id="PTHR21666">
    <property type="entry name" value="PEPTIDASE-RELATED"/>
    <property type="match status" value="1"/>
</dbReference>